<dbReference type="InterPro" id="IPR017853">
    <property type="entry name" value="GH"/>
</dbReference>
<dbReference type="InterPro" id="IPR014756">
    <property type="entry name" value="Ig_E-set"/>
</dbReference>
<dbReference type="GO" id="GO:0016798">
    <property type="term" value="F:hydrolase activity, acting on glycosyl bonds"/>
    <property type="evidence" value="ECO:0007669"/>
    <property type="project" value="UniProtKB-KW"/>
</dbReference>
<dbReference type="PANTHER" id="PTHR10357:SF210">
    <property type="entry name" value="MALTODEXTRIN GLUCOSIDASE"/>
    <property type="match status" value="1"/>
</dbReference>
<evidence type="ECO:0000313" key="5">
    <source>
        <dbReference type="EMBL" id="AMQ17709.1"/>
    </source>
</evidence>
<dbReference type="GeneID" id="27138932"/>
<protein>
    <submittedName>
        <fullName evidence="5">Pullulanase</fullName>
    </submittedName>
</protein>
<proteinExistence type="predicted"/>
<evidence type="ECO:0000313" key="6">
    <source>
        <dbReference type="Proteomes" id="UP000073604"/>
    </source>
</evidence>
<feature type="compositionally biased region" description="Low complexity" evidence="3">
    <location>
        <begin position="31"/>
        <end position="58"/>
    </location>
</feature>
<dbReference type="InterPro" id="IPR032640">
    <property type="entry name" value="AMPK1_CBM"/>
</dbReference>
<dbReference type="Pfam" id="PF16561">
    <property type="entry name" value="AMPK1_CBM"/>
    <property type="match status" value="1"/>
</dbReference>
<dbReference type="SMART" id="SM00642">
    <property type="entry name" value="Aamy"/>
    <property type="match status" value="1"/>
</dbReference>
<reference evidence="6" key="1">
    <citation type="submission" date="2016-03" db="EMBL/GenBank/DDBJ databases">
        <authorList>
            <person name="Oger P.M."/>
        </authorList>
    </citation>
    <scope>NUCLEOTIDE SEQUENCE [LARGE SCALE GENOMIC DNA]</scope>
    <source>
        <strain evidence="6">OG-1</strain>
    </source>
</reference>
<dbReference type="InterPro" id="IPR013783">
    <property type="entry name" value="Ig-like_fold"/>
</dbReference>
<dbReference type="PANTHER" id="PTHR10357">
    <property type="entry name" value="ALPHA-AMYLASE FAMILY MEMBER"/>
    <property type="match status" value="1"/>
</dbReference>
<dbReference type="Gene3D" id="2.60.40.10">
    <property type="entry name" value="Immunoglobulins"/>
    <property type="match status" value="1"/>
</dbReference>
<dbReference type="OrthoDB" id="34423at2157"/>
<evidence type="ECO:0000256" key="1">
    <source>
        <dbReference type="ARBA" id="ARBA00022801"/>
    </source>
</evidence>
<dbReference type="EMBL" id="CP014750">
    <property type="protein sequence ID" value="AMQ17709.1"/>
    <property type="molecule type" value="Genomic_DNA"/>
</dbReference>
<sequence>MKKGSLLLILLLLASVASGCISESHENQPATTSTVPPTSIPSSQSSTSTASTSTYGPSEKTELGLPSVNYTPIYIGIEKGCPSGRVPVKFTYNPGNRTVKSVSLRGSFNDWGEWPMGLKNGTWRKTVCLRPGRYEYKYFINGQWVKDMSDDGTGKPYDPDADAYAPDGYGGKNAVRVVDGHEVFYVEFDPKDPAYLSIADNRTVVRFEVKRDTVESAVLVTDHGNYTMRLQLWWDSSEMWRAEMPVEPADYYILITSSDGEKFAVLDTSETPFFHFDGVEGFPQLEWVSNGITYQIFPDRFNNGNRSNDALALDHDELILNQVNPGQPILSNWSDPITPLHCCHQYFGGDIKGITEKLDYLQSLGVTIIYLNPIFLSGSAHGYDTYDYYRLDPKFGTEEELREFLDEAHRRGMRVIFDFVPNHCGIGNPAFLNVWKKGSESPNWDWFFVKKWPFKLGDGSAYVGWWGFGSLPKLNTANPVVREYLIGAAIHWIEFGFDGIRVDVPNEVLDPETFFPELRKAVKEKKPDAYLVGEIWTLSPEWVKGDRFDSLMNYALGRDILLNYAKGLLSGGSAMKMMGRYYASYGENVVAMGFNLVDSHDTSRVLTDLGGGKLGDTPSNESIQRLKLLSTLLYTLPGTPVTFQGDERGLLGEKGHYDEQRYPIQWDAVNEDVLTHYRALAELRKRVPALRSSAIRFYTAKGGVMAFFRGHDDEVLVVANSWKKPASLELPEGEWKVIWPENFSPEPLHGTVEVPAVGIIILERG</sequence>
<evidence type="ECO:0000259" key="4">
    <source>
        <dbReference type="SMART" id="SM00642"/>
    </source>
</evidence>
<feature type="domain" description="Glycosyl hydrolase family 13 catalytic" evidence="4">
    <location>
        <begin position="295"/>
        <end position="684"/>
    </location>
</feature>
<dbReference type="SUPFAM" id="SSF51445">
    <property type="entry name" value="(Trans)glycosidases"/>
    <property type="match status" value="1"/>
</dbReference>
<organism evidence="5 6">
    <name type="scientific">Thermococcus peptonophilus</name>
    <dbReference type="NCBI Taxonomy" id="53952"/>
    <lineage>
        <taxon>Archaea</taxon>
        <taxon>Methanobacteriati</taxon>
        <taxon>Methanobacteriota</taxon>
        <taxon>Thermococci</taxon>
        <taxon>Thermococcales</taxon>
        <taxon>Thermococcaceae</taxon>
        <taxon>Thermococcus</taxon>
    </lineage>
</organism>
<gene>
    <name evidence="5" type="ORF">A0127_00260</name>
</gene>
<dbReference type="Proteomes" id="UP000073604">
    <property type="component" value="Chromosome"/>
</dbReference>
<dbReference type="STRING" id="53952.A0127_00260"/>
<feature type="region of interest" description="Disordered" evidence="3">
    <location>
        <begin position="24"/>
        <end position="61"/>
    </location>
</feature>
<evidence type="ECO:0000256" key="3">
    <source>
        <dbReference type="SAM" id="MobiDB-lite"/>
    </source>
</evidence>
<dbReference type="GO" id="GO:0005975">
    <property type="term" value="P:carbohydrate metabolic process"/>
    <property type="evidence" value="ECO:0007669"/>
    <property type="project" value="InterPro"/>
</dbReference>
<dbReference type="SUPFAM" id="SSF81296">
    <property type="entry name" value="E set domains"/>
    <property type="match status" value="1"/>
</dbReference>
<dbReference type="RefSeq" id="WP_062386338.1">
    <property type="nucleotide sequence ID" value="NZ_CP014750.1"/>
</dbReference>
<accession>A0A142CSF7</accession>
<dbReference type="Gene3D" id="3.90.400.10">
    <property type="entry name" value="Oligo-1,6-glucosidase, Domain 2"/>
    <property type="match status" value="1"/>
</dbReference>
<keyword evidence="1" id="KW-0378">Hydrolase</keyword>
<keyword evidence="2" id="KW-0326">Glycosidase</keyword>
<dbReference type="InterPro" id="IPR045857">
    <property type="entry name" value="O16G_dom_2"/>
</dbReference>
<dbReference type="Pfam" id="PF00128">
    <property type="entry name" value="Alpha-amylase"/>
    <property type="match status" value="1"/>
</dbReference>
<dbReference type="PROSITE" id="PS51257">
    <property type="entry name" value="PROKAR_LIPOPROTEIN"/>
    <property type="match status" value="1"/>
</dbReference>
<keyword evidence="6" id="KW-1185">Reference proteome</keyword>
<evidence type="ECO:0000256" key="2">
    <source>
        <dbReference type="ARBA" id="ARBA00023295"/>
    </source>
</evidence>
<name>A0A142CSF7_9EURY</name>
<dbReference type="KEGG" id="tpep:A0127_00260"/>
<dbReference type="Gene3D" id="3.20.20.80">
    <property type="entry name" value="Glycosidases"/>
    <property type="match status" value="1"/>
</dbReference>
<dbReference type="InterPro" id="IPR006047">
    <property type="entry name" value="GH13_cat_dom"/>
</dbReference>
<dbReference type="CDD" id="cd11338">
    <property type="entry name" value="AmyAc_CMD"/>
    <property type="match status" value="1"/>
</dbReference>
<dbReference type="CDD" id="cd02859">
    <property type="entry name" value="E_set_AMPKbeta_like_N"/>
    <property type="match status" value="1"/>
</dbReference>
<dbReference type="AlphaFoldDB" id="A0A142CSF7"/>